<keyword evidence="7 9" id="KW-0472">Membrane</keyword>
<keyword evidence="3" id="KW-1003">Cell membrane</keyword>
<gene>
    <name evidence="11" type="primary">siaT_11</name>
    <name evidence="11" type="ORF">PARHAE_03871</name>
</gene>
<evidence type="ECO:0000256" key="6">
    <source>
        <dbReference type="ARBA" id="ARBA00022989"/>
    </source>
</evidence>
<organism evidence="11 12">
    <name type="scientific">Paracoccus haematequi</name>
    <dbReference type="NCBI Taxonomy" id="2491866"/>
    <lineage>
        <taxon>Bacteria</taxon>
        <taxon>Pseudomonadati</taxon>
        <taxon>Pseudomonadota</taxon>
        <taxon>Alphaproteobacteria</taxon>
        <taxon>Rhodobacterales</taxon>
        <taxon>Paracoccaceae</taxon>
        <taxon>Paracoccus</taxon>
    </lineage>
</organism>
<dbReference type="Pfam" id="PF04290">
    <property type="entry name" value="DctQ"/>
    <property type="match status" value="1"/>
</dbReference>
<feature type="domain" description="Tripartite ATP-independent periplasmic transporters DctQ component" evidence="10">
    <location>
        <begin position="46"/>
        <end position="193"/>
    </location>
</feature>
<comment type="similarity">
    <text evidence="8 9">Belongs to the TRAP transporter small permease family.</text>
</comment>
<feature type="transmembrane region" description="Helical" evidence="9">
    <location>
        <begin position="69"/>
        <end position="87"/>
    </location>
</feature>
<evidence type="ECO:0000256" key="1">
    <source>
        <dbReference type="ARBA" id="ARBA00004429"/>
    </source>
</evidence>
<dbReference type="OrthoDB" id="4964541at2"/>
<dbReference type="GO" id="GO:0015740">
    <property type="term" value="P:C4-dicarboxylate transport"/>
    <property type="evidence" value="ECO:0007669"/>
    <property type="project" value="TreeGrafter"/>
</dbReference>
<protein>
    <recommendedName>
        <fullName evidence="9">TRAP transporter small permease protein</fullName>
    </recommendedName>
</protein>
<dbReference type="GO" id="GO:0005886">
    <property type="term" value="C:plasma membrane"/>
    <property type="evidence" value="ECO:0007669"/>
    <property type="project" value="UniProtKB-SubCell"/>
</dbReference>
<feature type="transmembrane region" description="Helical" evidence="9">
    <location>
        <begin position="167"/>
        <end position="188"/>
    </location>
</feature>
<keyword evidence="6 9" id="KW-1133">Transmembrane helix</keyword>
<proteinExistence type="inferred from homology"/>
<evidence type="ECO:0000256" key="5">
    <source>
        <dbReference type="ARBA" id="ARBA00022692"/>
    </source>
</evidence>
<evidence type="ECO:0000256" key="9">
    <source>
        <dbReference type="RuleBase" id="RU369079"/>
    </source>
</evidence>
<keyword evidence="12" id="KW-1185">Reference proteome</keyword>
<evidence type="ECO:0000256" key="8">
    <source>
        <dbReference type="ARBA" id="ARBA00038436"/>
    </source>
</evidence>
<keyword evidence="2 9" id="KW-0813">Transport</keyword>
<dbReference type="Proteomes" id="UP000270743">
    <property type="component" value="Unassembled WGS sequence"/>
</dbReference>
<feature type="transmembrane region" description="Helical" evidence="9">
    <location>
        <begin position="40"/>
        <end position="63"/>
    </location>
</feature>
<evidence type="ECO:0000313" key="11">
    <source>
        <dbReference type="EMBL" id="VDS10653.1"/>
    </source>
</evidence>
<dbReference type="PANTHER" id="PTHR35011:SF2">
    <property type="entry name" value="2,3-DIKETO-L-GULONATE TRAP TRANSPORTER SMALL PERMEASE PROTEIN YIAM"/>
    <property type="match status" value="1"/>
</dbReference>
<comment type="function">
    <text evidence="9">Part of the tripartite ATP-independent periplasmic (TRAP) transport system.</text>
</comment>
<dbReference type="AlphaFoldDB" id="A0A447IT52"/>
<comment type="subunit">
    <text evidence="9">The complex comprises the extracytoplasmic solute receptor protein and the two transmembrane proteins.</text>
</comment>
<dbReference type="InterPro" id="IPR055348">
    <property type="entry name" value="DctQ"/>
</dbReference>
<comment type="subcellular location">
    <subcellularLocation>
        <location evidence="1 9">Cell inner membrane</location>
        <topology evidence="1 9">Multi-pass membrane protein</topology>
    </subcellularLocation>
</comment>
<reference evidence="11 12" key="1">
    <citation type="submission" date="2018-12" db="EMBL/GenBank/DDBJ databases">
        <authorList>
            <person name="Criscuolo A."/>
        </authorList>
    </citation>
    <scope>NUCLEOTIDE SEQUENCE [LARGE SCALE GENOMIC DNA]</scope>
    <source>
        <strain evidence="11">ACIP1116241</strain>
    </source>
</reference>
<name>A0A447IT52_9RHOB</name>
<dbReference type="InterPro" id="IPR007387">
    <property type="entry name" value="TRAP_DctQ"/>
</dbReference>
<dbReference type="GO" id="GO:0022857">
    <property type="term" value="F:transmembrane transporter activity"/>
    <property type="evidence" value="ECO:0007669"/>
    <property type="project" value="UniProtKB-UniRule"/>
</dbReference>
<dbReference type="PANTHER" id="PTHR35011">
    <property type="entry name" value="2,3-DIKETO-L-GULONATE TRAP TRANSPORTER SMALL PERMEASE PROTEIN YIAM"/>
    <property type="match status" value="1"/>
</dbReference>
<dbReference type="RefSeq" id="WP_126156207.1">
    <property type="nucleotide sequence ID" value="NZ_UZWE01000071.1"/>
</dbReference>
<evidence type="ECO:0000256" key="4">
    <source>
        <dbReference type="ARBA" id="ARBA00022519"/>
    </source>
</evidence>
<dbReference type="EMBL" id="UZWE01000071">
    <property type="protein sequence ID" value="VDS10653.1"/>
    <property type="molecule type" value="Genomic_DNA"/>
</dbReference>
<sequence>MNDTEGACALESALCPDSEARSILGQLDQHLAKWEEGATALLIAAIFVILTGNVILRAFGAPLLWADEAAILLMACAAFLGAAVALARGQHMAVTLLSDNLPPRLRHPLAISVDLVVLGFFVVLAWLCWRWFDPIHAFGAESLTAYSQQTFNFIYQERTLTLGLQKVWFWLVLPLFAILSIVHALAALERDIRIARNDQEERGQ</sequence>
<evidence type="ECO:0000313" key="12">
    <source>
        <dbReference type="Proteomes" id="UP000270743"/>
    </source>
</evidence>
<evidence type="ECO:0000256" key="3">
    <source>
        <dbReference type="ARBA" id="ARBA00022475"/>
    </source>
</evidence>
<evidence type="ECO:0000259" key="10">
    <source>
        <dbReference type="Pfam" id="PF04290"/>
    </source>
</evidence>
<evidence type="ECO:0000256" key="7">
    <source>
        <dbReference type="ARBA" id="ARBA00023136"/>
    </source>
</evidence>
<evidence type="ECO:0000256" key="2">
    <source>
        <dbReference type="ARBA" id="ARBA00022448"/>
    </source>
</evidence>
<feature type="transmembrane region" description="Helical" evidence="9">
    <location>
        <begin position="108"/>
        <end position="132"/>
    </location>
</feature>
<keyword evidence="4 9" id="KW-0997">Cell inner membrane</keyword>
<accession>A0A447IT52</accession>
<keyword evidence="5 9" id="KW-0812">Transmembrane</keyword>